<keyword evidence="1" id="KW-0812">Transmembrane</keyword>
<comment type="caution">
    <text evidence="2">The sequence shown here is derived from an EMBL/GenBank/DDBJ whole genome shotgun (WGS) entry which is preliminary data.</text>
</comment>
<gene>
    <name evidence="2" type="ORF">QE152_g13801</name>
</gene>
<keyword evidence="1" id="KW-0472">Membrane</keyword>
<evidence type="ECO:0000313" key="3">
    <source>
        <dbReference type="Proteomes" id="UP001458880"/>
    </source>
</evidence>
<reference evidence="2 3" key="1">
    <citation type="journal article" date="2024" name="BMC Genomics">
        <title>De novo assembly and annotation of Popillia japonica's genome with initial clues to its potential as an invasive pest.</title>
        <authorList>
            <person name="Cucini C."/>
            <person name="Boschi S."/>
            <person name="Funari R."/>
            <person name="Cardaioli E."/>
            <person name="Iannotti N."/>
            <person name="Marturano G."/>
            <person name="Paoli F."/>
            <person name="Bruttini M."/>
            <person name="Carapelli A."/>
            <person name="Frati F."/>
            <person name="Nardi F."/>
        </authorList>
    </citation>
    <scope>NUCLEOTIDE SEQUENCE [LARGE SCALE GENOMIC DNA]</scope>
    <source>
        <strain evidence="2">DMR45628</strain>
    </source>
</reference>
<sequence>MLSVYIGGLGNPEGLSPRSNPWLHICMWTPVLRYMTRLRSFKAAHIILDPESGANLSYMFRFNCNVENPLERTGTSETRGKKKKADLLLQLITLFKVFKIKVLVAVSLVAILAIKKMLLAAAFVLPSIIHNIKMHCRAAAISTAYHHVDEHDDHHLAYGGISGYGHSGYGNYASDKHQLKRIAAK</sequence>
<dbReference type="Proteomes" id="UP001458880">
    <property type="component" value="Unassembled WGS sequence"/>
</dbReference>
<feature type="transmembrane region" description="Helical" evidence="1">
    <location>
        <begin position="102"/>
        <end position="125"/>
    </location>
</feature>
<keyword evidence="3" id="KW-1185">Reference proteome</keyword>
<protein>
    <submittedName>
        <fullName evidence="2">Uncharacterized protein</fullName>
    </submittedName>
</protein>
<name>A0AAW1LC33_POPJA</name>
<keyword evidence="1" id="KW-1133">Transmembrane helix</keyword>
<organism evidence="2 3">
    <name type="scientific">Popillia japonica</name>
    <name type="common">Japanese beetle</name>
    <dbReference type="NCBI Taxonomy" id="7064"/>
    <lineage>
        <taxon>Eukaryota</taxon>
        <taxon>Metazoa</taxon>
        <taxon>Ecdysozoa</taxon>
        <taxon>Arthropoda</taxon>
        <taxon>Hexapoda</taxon>
        <taxon>Insecta</taxon>
        <taxon>Pterygota</taxon>
        <taxon>Neoptera</taxon>
        <taxon>Endopterygota</taxon>
        <taxon>Coleoptera</taxon>
        <taxon>Polyphaga</taxon>
        <taxon>Scarabaeiformia</taxon>
        <taxon>Scarabaeidae</taxon>
        <taxon>Rutelinae</taxon>
        <taxon>Popillia</taxon>
    </lineage>
</organism>
<accession>A0AAW1LC33</accession>
<evidence type="ECO:0000313" key="2">
    <source>
        <dbReference type="EMBL" id="KAK9731290.1"/>
    </source>
</evidence>
<dbReference type="EMBL" id="JASPKY010000135">
    <property type="protein sequence ID" value="KAK9731290.1"/>
    <property type="molecule type" value="Genomic_DNA"/>
</dbReference>
<dbReference type="AlphaFoldDB" id="A0AAW1LC33"/>
<dbReference type="InterPro" id="IPR012464">
    <property type="entry name" value="DUF1676"/>
</dbReference>
<proteinExistence type="predicted"/>
<evidence type="ECO:0000256" key="1">
    <source>
        <dbReference type="SAM" id="Phobius"/>
    </source>
</evidence>
<dbReference type="Pfam" id="PF07898">
    <property type="entry name" value="DUF1676"/>
    <property type="match status" value="1"/>
</dbReference>